<reference evidence="1" key="1">
    <citation type="submission" date="2020-04" db="EMBL/GenBank/DDBJ databases">
        <authorList>
            <person name="Chiriac C."/>
            <person name="Salcher M."/>
            <person name="Ghai R."/>
            <person name="Kavagutti S V."/>
        </authorList>
    </citation>
    <scope>NUCLEOTIDE SEQUENCE</scope>
</reference>
<sequence length="179" mass="20153">MSAEHINASSAEDSMSKLITSDTSKYVLDTLDEQGLGMDREITMPRPSLPADITEVDDEGLMRLYTHFSAYSDFVNTQLACAIIDEKESQRNIDYAESEAMLRHQTTNAKTTVTMIKALVDGDPTLGDLRTDALNKYSYRKMLETMANNLERSSSVCSRELTRRTSGDNFKTRSRRFTA</sequence>
<gene>
    <name evidence="1" type="ORF">UFOVP115_67</name>
</gene>
<name>A0A6J5L9E5_9CAUD</name>
<organism evidence="1">
    <name type="scientific">uncultured Caudovirales phage</name>
    <dbReference type="NCBI Taxonomy" id="2100421"/>
    <lineage>
        <taxon>Viruses</taxon>
        <taxon>Duplodnaviria</taxon>
        <taxon>Heunggongvirae</taxon>
        <taxon>Uroviricota</taxon>
        <taxon>Caudoviricetes</taxon>
        <taxon>Peduoviridae</taxon>
        <taxon>Maltschvirus</taxon>
        <taxon>Maltschvirus maltsch</taxon>
    </lineage>
</organism>
<evidence type="ECO:0000313" key="1">
    <source>
        <dbReference type="EMBL" id="CAB4129627.1"/>
    </source>
</evidence>
<protein>
    <submittedName>
        <fullName evidence="1">Uncharacterized protein</fullName>
    </submittedName>
</protein>
<dbReference type="EMBL" id="LR796236">
    <property type="protein sequence ID" value="CAB4129627.1"/>
    <property type="molecule type" value="Genomic_DNA"/>
</dbReference>
<accession>A0A6J5L9E5</accession>
<proteinExistence type="predicted"/>